<dbReference type="Proteomes" id="UP000801492">
    <property type="component" value="Unassembled WGS sequence"/>
</dbReference>
<proteinExistence type="predicted"/>
<dbReference type="AlphaFoldDB" id="A0A8K0C3C1"/>
<sequence length="304" mass="34588">MPKPQYTQHFRDSWLQDPHLKDWLQVIKSTTGQVAKCKFCDTTLRSHYGDLKSHGKSKKHLQKKFYWLIIHYKLHQKIVSTYLDLAELHECNAEGIVSAIKKTLKRFDLRLENLMGIGTDNASVMVGVNNGVFTKLKEEVPHLILVRCLCHSLQLAISAAAKEFLPRNLEVIQNHQRWTESRFEELATFAITLLILSHSNADVERLFSSMNVIKNKQRNRMKLNLLTAILRVRCGLGLEGKCCNEYEIPINVVNQIGTKESYQSETDDDGADKNDSSEEIMSVGPFFVSGFLVVLKVESGGELV</sequence>
<name>A0A8K0C3C1_IGNLU</name>
<dbReference type="EMBL" id="VTPC01091231">
    <property type="protein sequence ID" value="KAF2879095.1"/>
    <property type="molecule type" value="Genomic_DNA"/>
</dbReference>
<dbReference type="PANTHER" id="PTHR37162">
    <property type="entry name" value="HAT FAMILY DIMERISATION DOMAINCONTAINING PROTEIN-RELATED"/>
    <property type="match status" value="1"/>
</dbReference>
<protein>
    <submittedName>
        <fullName evidence="1">Uncharacterized protein</fullName>
    </submittedName>
</protein>
<organism evidence="1 2">
    <name type="scientific">Ignelater luminosus</name>
    <name type="common">Cucubano</name>
    <name type="synonym">Pyrophorus luminosus</name>
    <dbReference type="NCBI Taxonomy" id="2038154"/>
    <lineage>
        <taxon>Eukaryota</taxon>
        <taxon>Metazoa</taxon>
        <taxon>Ecdysozoa</taxon>
        <taxon>Arthropoda</taxon>
        <taxon>Hexapoda</taxon>
        <taxon>Insecta</taxon>
        <taxon>Pterygota</taxon>
        <taxon>Neoptera</taxon>
        <taxon>Endopterygota</taxon>
        <taxon>Coleoptera</taxon>
        <taxon>Polyphaga</taxon>
        <taxon>Elateriformia</taxon>
        <taxon>Elateroidea</taxon>
        <taxon>Elateridae</taxon>
        <taxon>Agrypninae</taxon>
        <taxon>Pyrophorini</taxon>
        <taxon>Ignelater</taxon>
    </lineage>
</organism>
<evidence type="ECO:0000313" key="1">
    <source>
        <dbReference type="EMBL" id="KAF2879095.1"/>
    </source>
</evidence>
<gene>
    <name evidence="1" type="ORF">ILUMI_27072</name>
</gene>
<dbReference type="PANTHER" id="PTHR37162:SF1">
    <property type="entry name" value="BED-TYPE DOMAIN-CONTAINING PROTEIN"/>
    <property type="match status" value="1"/>
</dbReference>
<evidence type="ECO:0000313" key="2">
    <source>
        <dbReference type="Proteomes" id="UP000801492"/>
    </source>
</evidence>
<dbReference type="OrthoDB" id="6782434at2759"/>
<dbReference type="SUPFAM" id="SSF53098">
    <property type="entry name" value="Ribonuclease H-like"/>
    <property type="match status" value="2"/>
</dbReference>
<dbReference type="InterPro" id="IPR012337">
    <property type="entry name" value="RNaseH-like_sf"/>
</dbReference>
<reference evidence="1" key="1">
    <citation type="submission" date="2019-08" db="EMBL/GenBank/DDBJ databases">
        <title>The genome of the North American firefly Photinus pyralis.</title>
        <authorList>
            <consortium name="Photinus pyralis genome working group"/>
            <person name="Fallon T.R."/>
            <person name="Sander Lower S.E."/>
            <person name="Weng J.-K."/>
        </authorList>
    </citation>
    <scope>NUCLEOTIDE SEQUENCE</scope>
    <source>
        <strain evidence="1">TRF0915ILg1</strain>
        <tissue evidence="1">Whole body</tissue>
    </source>
</reference>
<keyword evidence="2" id="KW-1185">Reference proteome</keyword>
<accession>A0A8K0C3C1</accession>
<comment type="caution">
    <text evidence="1">The sequence shown here is derived from an EMBL/GenBank/DDBJ whole genome shotgun (WGS) entry which is preliminary data.</text>
</comment>